<comment type="similarity">
    <text evidence="2 6">Belongs to the drug/metabolite transporter (DMT) superfamily. Plant drug/metabolite exporter (P-DME) (TC 2.A.7.4) family.</text>
</comment>
<gene>
    <name evidence="9" type="primary">LOC115729142</name>
</gene>
<dbReference type="InterPro" id="IPR030184">
    <property type="entry name" value="WAT1-related"/>
</dbReference>
<dbReference type="SUPFAM" id="SSF103481">
    <property type="entry name" value="Multidrug resistance efflux transporter EmrE"/>
    <property type="match status" value="1"/>
</dbReference>
<feature type="domain" description="EamA" evidence="7">
    <location>
        <begin position="80"/>
        <end position="201"/>
    </location>
</feature>
<evidence type="ECO:0000256" key="1">
    <source>
        <dbReference type="ARBA" id="ARBA00004141"/>
    </source>
</evidence>
<dbReference type="Proteomes" id="UP000827889">
    <property type="component" value="Chromosome 5"/>
</dbReference>
<keyword evidence="5 6" id="KW-0472">Membrane</keyword>
<proteinExistence type="inferred from homology"/>
<name>A0ABM3HGE7_9MYRT</name>
<feature type="transmembrane region" description="Helical" evidence="6">
    <location>
        <begin position="28"/>
        <end position="47"/>
    </location>
</feature>
<evidence type="ECO:0000256" key="5">
    <source>
        <dbReference type="ARBA" id="ARBA00023136"/>
    </source>
</evidence>
<evidence type="ECO:0000313" key="9">
    <source>
        <dbReference type="RefSeq" id="XP_048135658.1"/>
    </source>
</evidence>
<evidence type="ECO:0000256" key="2">
    <source>
        <dbReference type="ARBA" id="ARBA00007635"/>
    </source>
</evidence>
<accession>A0ABM3HGE7</accession>
<dbReference type="RefSeq" id="XP_048135658.1">
    <property type="nucleotide sequence ID" value="XM_048279701.1"/>
</dbReference>
<feature type="transmembrane region" description="Helical" evidence="6">
    <location>
        <begin position="110"/>
        <end position="129"/>
    </location>
</feature>
<feature type="transmembrane region" description="Helical" evidence="6">
    <location>
        <begin position="174"/>
        <end position="195"/>
    </location>
</feature>
<evidence type="ECO:0000256" key="3">
    <source>
        <dbReference type="ARBA" id="ARBA00022692"/>
    </source>
</evidence>
<keyword evidence="3 6" id="KW-0812">Transmembrane</keyword>
<evidence type="ECO:0000256" key="6">
    <source>
        <dbReference type="RuleBase" id="RU363077"/>
    </source>
</evidence>
<sequence length="230" mass="25672">MSWKVLVQAFFCGLFRLDKLRLGTIAKIAKVVGTLLGVGGAMLLTFYEGVEVGHVVDAFELVALRGNDLAEPRGSDDHLPGSLLALASRLSSALWLIIQAKMSDGFPYHYTGTMLMCFIGSIRAVIYTLCRERDCSHWKLGWNIRLLTVSYSGIVACRLCNAIIAWCMRMRGPLFVSVFNPLMLVVVALAGFILLDEKLHLGRLQRHYRWSVFGEAKELLEEQGTVPDKH</sequence>
<comment type="subcellular location">
    <subcellularLocation>
        <location evidence="1 6">Membrane</location>
        <topology evidence="1 6">Multi-pass membrane protein</topology>
    </subcellularLocation>
</comment>
<dbReference type="GeneID" id="115729142"/>
<dbReference type="Pfam" id="PF00892">
    <property type="entry name" value="EamA"/>
    <property type="match status" value="1"/>
</dbReference>
<keyword evidence="4 6" id="KW-1133">Transmembrane helix</keyword>
<dbReference type="InterPro" id="IPR000620">
    <property type="entry name" value="EamA_dom"/>
</dbReference>
<organism evidence="8 9">
    <name type="scientific">Rhodamnia argentea</name>
    <dbReference type="NCBI Taxonomy" id="178133"/>
    <lineage>
        <taxon>Eukaryota</taxon>
        <taxon>Viridiplantae</taxon>
        <taxon>Streptophyta</taxon>
        <taxon>Embryophyta</taxon>
        <taxon>Tracheophyta</taxon>
        <taxon>Spermatophyta</taxon>
        <taxon>Magnoliopsida</taxon>
        <taxon>eudicotyledons</taxon>
        <taxon>Gunneridae</taxon>
        <taxon>Pentapetalae</taxon>
        <taxon>rosids</taxon>
        <taxon>malvids</taxon>
        <taxon>Myrtales</taxon>
        <taxon>Myrtaceae</taxon>
        <taxon>Myrtoideae</taxon>
        <taxon>Myrteae</taxon>
        <taxon>Australasian group</taxon>
        <taxon>Rhodamnia</taxon>
    </lineage>
</organism>
<evidence type="ECO:0000259" key="7">
    <source>
        <dbReference type="Pfam" id="PF00892"/>
    </source>
</evidence>
<evidence type="ECO:0000313" key="8">
    <source>
        <dbReference type="Proteomes" id="UP000827889"/>
    </source>
</evidence>
<dbReference type="InterPro" id="IPR037185">
    <property type="entry name" value="EmrE-like"/>
</dbReference>
<protein>
    <recommendedName>
        <fullName evidence="6">WAT1-related protein</fullName>
    </recommendedName>
</protein>
<comment type="caution">
    <text evidence="6">Lacks conserved residue(s) required for the propagation of feature annotation.</text>
</comment>
<reference evidence="9" key="1">
    <citation type="submission" date="2025-08" db="UniProtKB">
        <authorList>
            <consortium name="RefSeq"/>
        </authorList>
    </citation>
    <scope>IDENTIFICATION</scope>
    <source>
        <tissue evidence="9">Leaf</tissue>
    </source>
</reference>
<dbReference type="PANTHER" id="PTHR31218">
    <property type="entry name" value="WAT1-RELATED PROTEIN"/>
    <property type="match status" value="1"/>
</dbReference>
<keyword evidence="8" id="KW-1185">Reference proteome</keyword>
<evidence type="ECO:0000256" key="4">
    <source>
        <dbReference type="ARBA" id="ARBA00022989"/>
    </source>
</evidence>